<proteinExistence type="predicted"/>
<dbReference type="InterPro" id="IPR011519">
    <property type="entry name" value="UnbV_ASPIC"/>
</dbReference>
<dbReference type="PROSITE" id="PS51257">
    <property type="entry name" value="PROKAR_LIPOPROTEIN"/>
    <property type="match status" value="1"/>
</dbReference>
<evidence type="ECO:0000313" key="4">
    <source>
        <dbReference type="Proteomes" id="UP000707206"/>
    </source>
</evidence>
<dbReference type="EMBL" id="VIKU02000004">
    <property type="protein sequence ID" value="NHF60589.1"/>
    <property type="molecule type" value="Genomic_DNA"/>
</dbReference>
<dbReference type="SUPFAM" id="SSF69318">
    <property type="entry name" value="Integrin alpha N-terminal domain"/>
    <property type="match status" value="3"/>
</dbReference>
<dbReference type="InterPro" id="IPR013517">
    <property type="entry name" value="FG-GAP"/>
</dbReference>
<name>A0A967E7T7_9FLAO</name>
<accession>A0A967E7T7</accession>
<feature type="domain" description="ASPIC/UnbV" evidence="2">
    <location>
        <begin position="522"/>
        <end position="588"/>
    </location>
</feature>
<evidence type="ECO:0000259" key="2">
    <source>
        <dbReference type="Pfam" id="PF07593"/>
    </source>
</evidence>
<protein>
    <submittedName>
        <fullName evidence="3">VCBS repeat-containing protein</fullName>
    </submittedName>
</protein>
<evidence type="ECO:0000313" key="3">
    <source>
        <dbReference type="EMBL" id="NHF60589.1"/>
    </source>
</evidence>
<dbReference type="Pfam" id="PF07593">
    <property type="entry name" value="UnbV_ASPIC"/>
    <property type="match status" value="1"/>
</dbReference>
<dbReference type="InterPro" id="IPR028994">
    <property type="entry name" value="Integrin_alpha_N"/>
</dbReference>
<reference evidence="3" key="1">
    <citation type="submission" date="2019-07" db="EMBL/GenBank/DDBJ databases">
        <authorList>
            <person name="De-Chao Zhang Q."/>
        </authorList>
    </citation>
    <scope>NUCLEOTIDE SEQUENCE</scope>
    <source>
        <strain evidence="3">TP-CH-4</strain>
    </source>
</reference>
<dbReference type="PANTHER" id="PTHR16026:SF0">
    <property type="entry name" value="CARTILAGE ACIDIC PROTEIN 1"/>
    <property type="match status" value="1"/>
</dbReference>
<dbReference type="Gene3D" id="2.130.10.130">
    <property type="entry name" value="Integrin alpha, N-terminal"/>
    <property type="match status" value="3"/>
</dbReference>
<evidence type="ECO:0000256" key="1">
    <source>
        <dbReference type="ARBA" id="ARBA00022729"/>
    </source>
</evidence>
<dbReference type="Pfam" id="PF13517">
    <property type="entry name" value="FG-GAP_3"/>
    <property type="match status" value="5"/>
</dbReference>
<reference evidence="3" key="2">
    <citation type="submission" date="2020-03" db="EMBL/GenBank/DDBJ databases">
        <title>Flavobacteriaceae bacterium strain TP-CH-4, a member of the family Flavobacteriaceae isolated from a deep-sea seamount.</title>
        <authorList>
            <person name="Zhang D.-C."/>
        </authorList>
    </citation>
    <scope>NUCLEOTIDE SEQUENCE</scope>
    <source>
        <strain evidence="3">TP-CH-4</strain>
    </source>
</reference>
<keyword evidence="4" id="KW-1185">Reference proteome</keyword>
<keyword evidence="1" id="KW-0732">Signal</keyword>
<dbReference type="RefSeq" id="WP_166204935.1">
    <property type="nucleotide sequence ID" value="NZ_VIKU02000004.1"/>
</dbReference>
<dbReference type="InterPro" id="IPR027039">
    <property type="entry name" value="Crtac1"/>
</dbReference>
<comment type="caution">
    <text evidence="3">The sequence shown here is derived from an EMBL/GenBank/DDBJ whole genome shotgun (WGS) entry which is preliminary data.</text>
</comment>
<organism evidence="3 4">
    <name type="scientific">Pelagihabitans pacificus</name>
    <dbReference type="NCBI Taxonomy" id="2696054"/>
    <lineage>
        <taxon>Bacteria</taxon>
        <taxon>Pseudomonadati</taxon>
        <taxon>Bacteroidota</taxon>
        <taxon>Flavobacteriia</taxon>
        <taxon>Flavobacteriales</taxon>
        <taxon>Flavobacteriaceae</taxon>
        <taxon>Pelagihabitans</taxon>
    </lineage>
</organism>
<sequence length="1166" mass="129232">MRRRPFHFLIPLALTLVGCKHIADTSFKEMSPSTTGVDFSNTLVLGGNPSVLEFEYMYNGAGVAVADFDQDGLQDLYFTGNMVSNRMYRNLGDWKFEDVTKSARVGSENWSNGVSIVDINQDGYPDIYVCKGGHRGSTGAERANLLFINNGNKGGRLGFTEAAKEWGLADESYSVQAAFFDYDGDGDLDMYLLSNALVDFNRNTPRPKDRTGKAPSADKLFRNNGDNTFTDVSKEAGILIEGFGLGVEICDMNTDGWPDVYVSNDFLTDDLLYINQKDGTFSNEASSYFRHLTFNGMGNDIADINNDGHPDVVVLDMLPPDNKRWKLTMMGNNYDEFQNSISDGYQPQYIRNTLQLNNGNGSFSEIGQIAGISATEWSWSPLLADYDNDGLNDLFVTNGYRQDITNLDFMVYGNNVLTMGTEEANREQRLNELNKLPGIKIHNFMFKNKGDLSFEDITEESGFSKPTYSNGAVYADLDNDGDLDLIINNIDDPAGLYQNTAEGGNDNYIRFRFEGKMPNRQGIGSQVEIFYQGKRQKKYYTPYRGYLSTVEQALHFGLGATARIDSLKVIWPDGKKQKIGPLRVNQELVLRYQDARTAPNIAEPTRMTTLFHALDSIGLDIAHVENEFVDYKIQPLLPHMHSRNGPGIAVADVNNDGLEDMYVGGARGQSGSILLQRPNGSFEQNAMAETETEDMGTLFFDADNDGDQDLYVVSGGSSLPNNDSLYRDRFYQNSGSGIFVLSDALPKSFVSGSVVAASDYDKDGDLDLFVGGRIRPGAYPLPSASCLLKNHSADGTIKFEADPQPVDLEFDELGMVTDAIWTDFNNDTWQDLIVIGEFMKIHLFENKQGILNEITDQTGLEHTTGWWNSISSGDFDNDGDTDYILGNLGLNSRYKASAKEPLCVYASDYDKNGQIDPVMCYYIDGENYLAHSRNDLIDQINAMRIRFRTYSDYAEATFEESFLKEELADAYVVKSETFANSYLENLGSGKFKLSELPMKAQIAPIYGMLIKDYTNDGNLDILAVGNFYSGEVFSGRYDASIGWLLKGDGKGGFSSVDVSESGFFVTGDAKGMVALQTDKGPLTVVGINDGTLKVFLGPKTNRTYTPEQNEVGALIEFKDGKRHKVEFHYGGGYLSHSSRTLQIPADATSVKIIDSNGDQTEILPIL</sequence>
<dbReference type="AlphaFoldDB" id="A0A967E7T7"/>
<dbReference type="Proteomes" id="UP000707206">
    <property type="component" value="Unassembled WGS sequence"/>
</dbReference>
<gene>
    <name evidence="3" type="ORF">FK220_014635</name>
</gene>
<dbReference type="PANTHER" id="PTHR16026">
    <property type="entry name" value="CARTILAGE ACIDIC PROTEIN 1"/>
    <property type="match status" value="1"/>
</dbReference>